<dbReference type="KEGG" id="aqu:100638680"/>
<evidence type="ECO:0000313" key="4">
    <source>
        <dbReference type="EnsemblMetazoa" id="Aqu2.1.34860_001"/>
    </source>
</evidence>
<dbReference type="Gene3D" id="3.10.450.700">
    <property type="match status" value="1"/>
</dbReference>
<name>A0A1X7V3M4_AMPQE</name>
<comment type="similarity">
    <text evidence="1">Belongs to the PUR DNA-binding protein family.</text>
</comment>
<feature type="compositionally biased region" description="Basic residues" evidence="3">
    <location>
        <begin position="14"/>
        <end position="23"/>
    </location>
</feature>
<proteinExistence type="inferred from homology"/>
<feature type="region of interest" description="Disordered" evidence="3">
    <location>
        <begin position="1"/>
        <end position="49"/>
    </location>
</feature>
<dbReference type="Gene3D" id="3.30.2450.30">
    <property type="match status" value="1"/>
</dbReference>
<keyword evidence="2" id="KW-0238">DNA-binding</keyword>
<dbReference type="EnsemblMetazoa" id="Aqu2.1.34860_001">
    <property type="protein sequence ID" value="Aqu2.1.34860_001"/>
    <property type="gene ID" value="Aqu2.1.34860"/>
</dbReference>
<gene>
    <name evidence="4" type="primary">100638680</name>
</gene>
<dbReference type="InParanoid" id="A0A1X7V3M4"/>
<dbReference type="EnsemblMetazoa" id="XM_003385676.3">
    <property type="protein sequence ID" value="XP_003385724.1"/>
    <property type="gene ID" value="LOC100638680"/>
</dbReference>
<reference evidence="4" key="2">
    <citation type="submission" date="2017-05" db="UniProtKB">
        <authorList>
            <consortium name="EnsemblMetazoa"/>
        </authorList>
    </citation>
    <scope>IDENTIFICATION</scope>
</reference>
<dbReference type="GO" id="GO:0000981">
    <property type="term" value="F:DNA-binding transcription factor activity, RNA polymerase II-specific"/>
    <property type="evidence" value="ECO:0007669"/>
    <property type="project" value="TreeGrafter"/>
</dbReference>
<dbReference type="GO" id="GO:0000977">
    <property type="term" value="F:RNA polymerase II transcription regulatory region sequence-specific DNA binding"/>
    <property type="evidence" value="ECO:0007669"/>
    <property type="project" value="InterPro"/>
</dbReference>
<dbReference type="InterPro" id="IPR006628">
    <property type="entry name" value="PUR-bd_fam"/>
</dbReference>
<dbReference type="SMART" id="SM00712">
    <property type="entry name" value="PUR"/>
    <property type="match status" value="3"/>
</dbReference>
<protein>
    <submittedName>
        <fullName evidence="4">Uncharacterized protein</fullName>
    </submittedName>
</protein>
<dbReference type="PANTHER" id="PTHR12611:SF0">
    <property type="entry name" value="PURINE-RICH BINDING PROTEIN-ALPHA, ISOFORM B"/>
    <property type="match status" value="1"/>
</dbReference>
<dbReference type="FunCoup" id="A0A1X7V3M4">
    <property type="interactions" value="769"/>
</dbReference>
<dbReference type="Pfam" id="PF04845">
    <property type="entry name" value="PurA"/>
    <property type="match status" value="1"/>
</dbReference>
<evidence type="ECO:0000256" key="2">
    <source>
        <dbReference type="ARBA" id="ARBA00023125"/>
    </source>
</evidence>
<dbReference type="eggNOG" id="KOG3074">
    <property type="taxonomic scope" value="Eukaryota"/>
</dbReference>
<keyword evidence="5" id="KW-1185">Reference proteome</keyword>
<dbReference type="GO" id="GO:0032422">
    <property type="term" value="F:purine-rich negative regulatory element binding"/>
    <property type="evidence" value="ECO:0007669"/>
    <property type="project" value="InterPro"/>
</dbReference>
<organism evidence="4">
    <name type="scientific">Amphimedon queenslandica</name>
    <name type="common">Sponge</name>
    <dbReference type="NCBI Taxonomy" id="400682"/>
    <lineage>
        <taxon>Eukaryota</taxon>
        <taxon>Metazoa</taxon>
        <taxon>Porifera</taxon>
        <taxon>Demospongiae</taxon>
        <taxon>Heteroscleromorpha</taxon>
        <taxon>Haplosclerida</taxon>
        <taxon>Niphatidae</taxon>
        <taxon>Amphimedon</taxon>
    </lineage>
</organism>
<dbReference type="GO" id="GO:0005634">
    <property type="term" value="C:nucleus"/>
    <property type="evidence" value="ECO:0007669"/>
    <property type="project" value="TreeGrafter"/>
</dbReference>
<reference evidence="5" key="1">
    <citation type="journal article" date="2010" name="Nature">
        <title>The Amphimedon queenslandica genome and the evolution of animal complexity.</title>
        <authorList>
            <person name="Srivastava M."/>
            <person name="Simakov O."/>
            <person name="Chapman J."/>
            <person name="Fahey B."/>
            <person name="Gauthier M.E."/>
            <person name="Mitros T."/>
            <person name="Richards G.S."/>
            <person name="Conaco C."/>
            <person name="Dacre M."/>
            <person name="Hellsten U."/>
            <person name="Larroux C."/>
            <person name="Putnam N.H."/>
            <person name="Stanke M."/>
            <person name="Adamska M."/>
            <person name="Darling A."/>
            <person name="Degnan S.M."/>
            <person name="Oakley T.H."/>
            <person name="Plachetzki D.C."/>
            <person name="Zhai Y."/>
            <person name="Adamski M."/>
            <person name="Calcino A."/>
            <person name="Cummins S.F."/>
            <person name="Goodstein D.M."/>
            <person name="Harris C."/>
            <person name="Jackson D.J."/>
            <person name="Leys S.P."/>
            <person name="Shu S."/>
            <person name="Woodcroft B.J."/>
            <person name="Vervoort M."/>
            <person name="Kosik K.S."/>
            <person name="Manning G."/>
            <person name="Degnan B.M."/>
            <person name="Rokhsar D.S."/>
        </authorList>
    </citation>
    <scope>NUCLEOTIDE SEQUENCE [LARGE SCALE GENOMIC DNA]</scope>
</reference>
<sequence length="280" mass="31556">MASSGRGGGGGWRGRGRGGRRGGRGGGGGYREYRPRRDPLPTNTEDLESHEIEAENKTITISVKSNDQGRFFKLIEQKRERKGSGHIIFSVETAPSFKRHLAEVIEKYKTLSPVSTEDDNNAQRHYSESFNQGKRRFYVDLRQNSMGCYLKVTQATPTMRKFVLIPAEILEKVEEHFLNMLDKFGTSHSQDDSSPPRSPQNSQPPLPGSHEVRAGSKTFYFDVERNDRGVFLRLTELLPTRRTHINIPNSCWSQMSDIFKTLHSEMPYADSGSGSGSEDN</sequence>
<feature type="region of interest" description="Disordered" evidence="3">
    <location>
        <begin position="184"/>
        <end position="212"/>
    </location>
</feature>
<feature type="compositionally biased region" description="Gly residues" evidence="3">
    <location>
        <begin position="1"/>
        <end position="13"/>
    </location>
</feature>
<feature type="compositionally biased region" description="Pro residues" evidence="3">
    <location>
        <begin position="196"/>
        <end position="207"/>
    </location>
</feature>
<dbReference type="Proteomes" id="UP000007879">
    <property type="component" value="Unassembled WGS sequence"/>
</dbReference>
<evidence type="ECO:0000313" key="5">
    <source>
        <dbReference type="Proteomes" id="UP000007879"/>
    </source>
</evidence>
<dbReference type="OMA" id="EHSNNGQ"/>
<evidence type="ECO:0000256" key="3">
    <source>
        <dbReference type="SAM" id="MobiDB-lite"/>
    </source>
</evidence>
<dbReference type="PANTHER" id="PTHR12611">
    <property type="entry name" value="PUR-TRANSCRIPTIONAL ACTIVATOR"/>
    <property type="match status" value="1"/>
</dbReference>
<dbReference type="STRING" id="400682.A0A1X7V3M4"/>
<evidence type="ECO:0000256" key="1">
    <source>
        <dbReference type="ARBA" id="ARBA00009251"/>
    </source>
</evidence>
<dbReference type="OrthoDB" id="523901at2759"/>
<accession>A0A1X7V3M4</accession>
<dbReference type="AlphaFoldDB" id="A0A1X7V3M4"/>